<name>A0A561SAB8_9ACTN</name>
<dbReference type="Proteomes" id="UP000317940">
    <property type="component" value="Unassembled WGS sequence"/>
</dbReference>
<protein>
    <recommendedName>
        <fullName evidence="3">Transcriptional regulator</fullName>
    </recommendedName>
</protein>
<accession>A0A561SAB8</accession>
<sequence>MQRRALLAISGLAALAPLNLVGLLTPATALPLPRRISPGEISQLTEMADSLQRWDNSYGSGGMVGQAASNAMRWAVGLLSVDCPDSLRQNFLAAIARLGLVAGACQFDILEHEPAETAFRIAVECAEEGLHWHLRAKGYSMLARQAVWIGQADNGLTYAEKGLVRSDRLSATEQAMLHAARARAWGKLRNVRETLAAVGAADDSFARREPENDPTWMSYYDEAQHNGDTAHALFDLAVGVEGHDSAQAIRRFTTAVRGHDDQYSRSRALSSTKLASLVIATGDPAEGIALGHRAVALSKNLTSQRAAADLKELGTYADRASTVPGALELRHLVRTIVQA</sequence>
<proteinExistence type="predicted"/>
<evidence type="ECO:0000313" key="1">
    <source>
        <dbReference type="EMBL" id="TWF71819.1"/>
    </source>
</evidence>
<comment type="caution">
    <text evidence="1">The sequence shown here is derived from an EMBL/GenBank/DDBJ whole genome shotgun (WGS) entry which is preliminary data.</text>
</comment>
<keyword evidence="2" id="KW-1185">Reference proteome</keyword>
<evidence type="ECO:0008006" key="3">
    <source>
        <dbReference type="Google" id="ProtNLM"/>
    </source>
</evidence>
<evidence type="ECO:0000313" key="2">
    <source>
        <dbReference type="Proteomes" id="UP000317940"/>
    </source>
</evidence>
<gene>
    <name evidence="1" type="ORF">FHX73_1716</name>
</gene>
<reference evidence="1 2" key="1">
    <citation type="submission" date="2019-06" db="EMBL/GenBank/DDBJ databases">
        <title>Sequencing the genomes of 1000 actinobacteria strains.</title>
        <authorList>
            <person name="Klenk H.-P."/>
        </authorList>
    </citation>
    <scope>NUCLEOTIDE SEQUENCE [LARGE SCALE GENOMIC DNA]</scope>
    <source>
        <strain evidence="1 2">DSM 44826</strain>
    </source>
</reference>
<organism evidence="1 2">
    <name type="scientific">Kitasatospora viridis</name>
    <dbReference type="NCBI Taxonomy" id="281105"/>
    <lineage>
        <taxon>Bacteria</taxon>
        <taxon>Bacillati</taxon>
        <taxon>Actinomycetota</taxon>
        <taxon>Actinomycetes</taxon>
        <taxon>Kitasatosporales</taxon>
        <taxon>Streptomycetaceae</taxon>
        <taxon>Kitasatospora</taxon>
    </lineage>
</organism>
<dbReference type="AlphaFoldDB" id="A0A561SAB8"/>
<dbReference type="EMBL" id="VIWT01000007">
    <property type="protein sequence ID" value="TWF71819.1"/>
    <property type="molecule type" value="Genomic_DNA"/>
</dbReference>